<keyword evidence="9 12" id="KW-0472">Membrane</keyword>
<feature type="transmembrane region" description="Helical" evidence="12">
    <location>
        <begin position="314"/>
        <end position="335"/>
    </location>
</feature>
<evidence type="ECO:0000256" key="11">
    <source>
        <dbReference type="ARBA" id="ARBA00023316"/>
    </source>
</evidence>
<keyword evidence="8 12" id="KW-1133">Transmembrane helix</keyword>
<reference evidence="14" key="1">
    <citation type="submission" date="2021-11" db="EMBL/GenBank/DDBJ databases">
        <title>Draft genome sequence of Alcaligenes endophyticus type strain CCUG 75668T.</title>
        <authorList>
            <person name="Salva-Serra F."/>
            <person name="Duran R.E."/>
            <person name="Seeger M."/>
            <person name="Moore E.R.B."/>
            <person name="Jaen-Luchoro D."/>
        </authorList>
    </citation>
    <scope>NUCLEOTIDE SEQUENCE</scope>
    <source>
        <strain evidence="14">CCUG 75668</strain>
    </source>
</reference>
<feature type="transmembrane region" description="Helical" evidence="12">
    <location>
        <begin position="23"/>
        <end position="46"/>
    </location>
</feature>
<keyword evidence="7 12" id="KW-0573">Peptidoglycan synthesis</keyword>
<evidence type="ECO:0000256" key="2">
    <source>
        <dbReference type="ARBA" id="ARBA00005583"/>
    </source>
</evidence>
<evidence type="ECO:0000256" key="6">
    <source>
        <dbReference type="ARBA" id="ARBA00022960"/>
    </source>
</evidence>
<evidence type="ECO:0000256" key="4">
    <source>
        <dbReference type="ARBA" id="ARBA00022679"/>
    </source>
</evidence>
<evidence type="ECO:0000256" key="8">
    <source>
        <dbReference type="ARBA" id="ARBA00022989"/>
    </source>
</evidence>
<keyword evidence="15" id="KW-1185">Reference proteome</keyword>
<dbReference type="HAMAP" id="MF_00038">
    <property type="entry name" value="MraY"/>
    <property type="match status" value="1"/>
</dbReference>
<dbReference type="EC" id="2.7.8.13" evidence="12 13"/>
<gene>
    <name evidence="12 14" type="primary">mraY</name>
    <name evidence="14" type="ORF">LMS43_14675</name>
</gene>
<feature type="transmembrane region" description="Helical" evidence="12">
    <location>
        <begin position="224"/>
        <end position="244"/>
    </location>
</feature>
<feature type="transmembrane region" description="Helical" evidence="12">
    <location>
        <begin position="98"/>
        <end position="115"/>
    </location>
</feature>
<feature type="transmembrane region" description="Helical" evidence="12">
    <location>
        <begin position="195"/>
        <end position="212"/>
    </location>
</feature>
<dbReference type="Proteomes" id="UP001168613">
    <property type="component" value="Unassembled WGS sequence"/>
</dbReference>
<protein>
    <recommendedName>
        <fullName evidence="12 13">Phospho-N-acetylmuramoyl-pentapeptide-transferase</fullName>
        <ecNumber evidence="12 13">2.7.8.13</ecNumber>
    </recommendedName>
    <alternativeName>
        <fullName evidence="12">UDP-MurNAc-pentapeptide phosphotransferase</fullName>
    </alternativeName>
</protein>
<comment type="catalytic activity">
    <reaction evidence="12">
        <text>UDP-N-acetyl-alpha-D-muramoyl-L-alanyl-gamma-D-glutamyl-meso-2,6-diaminopimeloyl-D-alanyl-D-alanine + di-trans,octa-cis-undecaprenyl phosphate = di-trans,octa-cis-undecaprenyl diphospho-N-acetyl-alpha-D-muramoyl-L-alanyl-D-glutamyl-meso-2,6-diaminopimeloyl-D-alanyl-D-alanine + UMP</text>
        <dbReference type="Rhea" id="RHEA:28386"/>
        <dbReference type="ChEBI" id="CHEBI:57865"/>
        <dbReference type="ChEBI" id="CHEBI:60392"/>
        <dbReference type="ChEBI" id="CHEBI:61386"/>
        <dbReference type="ChEBI" id="CHEBI:61387"/>
        <dbReference type="EC" id="2.7.8.13"/>
    </reaction>
</comment>
<comment type="function">
    <text evidence="12">Catalyzes the initial step of the lipid cycle reactions in the biosynthesis of the cell wall peptidoglycan: transfers peptidoglycan precursor phospho-MurNAc-pentapeptide from UDP-MurNAc-pentapeptide onto the lipid carrier undecaprenyl phosphate, yielding undecaprenyl-pyrophosphoryl-MurNAc-pentapeptide, known as lipid I.</text>
</comment>
<dbReference type="PROSITE" id="PS01347">
    <property type="entry name" value="MRAY_1"/>
    <property type="match status" value="1"/>
</dbReference>
<name>A0ABT8EMK1_9BURK</name>
<dbReference type="InterPro" id="IPR003524">
    <property type="entry name" value="PNAcMuramoyl-5peptid_Trfase"/>
</dbReference>
<feature type="transmembrane region" description="Helical" evidence="12">
    <location>
        <begin position="368"/>
        <end position="387"/>
    </location>
</feature>
<evidence type="ECO:0000256" key="12">
    <source>
        <dbReference type="HAMAP-Rule" id="MF_00038"/>
    </source>
</evidence>
<comment type="pathway">
    <text evidence="12">Cell wall biogenesis; peptidoglycan biosynthesis.</text>
</comment>
<feature type="transmembrane region" description="Helical" evidence="12">
    <location>
        <begin position="286"/>
        <end position="307"/>
    </location>
</feature>
<dbReference type="InterPro" id="IPR018480">
    <property type="entry name" value="PNAcMuramoyl-5peptid_Trfase_CS"/>
</dbReference>
<comment type="similarity">
    <text evidence="2 12">Belongs to the glycosyltransferase 4 family. MraY subfamily.</text>
</comment>
<keyword evidence="12" id="KW-1003">Cell membrane</keyword>
<evidence type="ECO:0000256" key="10">
    <source>
        <dbReference type="ARBA" id="ARBA00023306"/>
    </source>
</evidence>
<evidence type="ECO:0000256" key="9">
    <source>
        <dbReference type="ARBA" id="ARBA00023136"/>
    </source>
</evidence>
<dbReference type="NCBIfam" id="TIGR00445">
    <property type="entry name" value="mraY"/>
    <property type="match status" value="1"/>
</dbReference>
<keyword evidence="3 12" id="KW-0132">Cell division</keyword>
<evidence type="ECO:0000256" key="5">
    <source>
        <dbReference type="ARBA" id="ARBA00022692"/>
    </source>
</evidence>
<keyword evidence="11 12" id="KW-0961">Cell wall biogenesis/degradation</keyword>
<feature type="transmembrane region" description="Helical" evidence="12">
    <location>
        <begin position="74"/>
        <end position="92"/>
    </location>
</feature>
<evidence type="ECO:0000256" key="1">
    <source>
        <dbReference type="ARBA" id="ARBA00004141"/>
    </source>
</evidence>
<dbReference type="RefSeq" id="WP_266123933.1">
    <property type="nucleotide sequence ID" value="NZ_JAJHNU010000005.1"/>
</dbReference>
<sequence>MLLELARWLSDSHIRAFGVFEYITLRAILACATAMAMGLFCGPWVIRKLTELKIGQAVRAYGPSTHLQKNGTPTMGGVLILISIGFSTLLWADWTNRFVWVVLLVTFGFGWIGWADDYKKVVHRDPEGMSSRQKFCLQAIIGAIAAIYLSFAVSAPANAELWPLFKEWVLSGFTMSLPTRADLIVPFFKSVSYPLGVFGFVCLTWAVIVGSSNAVNLTDGLDGLAIMPTVMVGSALGIFAYVVGRVDYSKYLFFPYIAGASELMIICAAIAGAGLAFLWFNAYPAQVFMGDVGALALGGALGTIAVIVRQEIVFFIMGGVFVVETLSVMLQVGWFKYTKHRYGEGRRIFRMAPLHHHFEVSGWKETQVVVRFWIITMMLVMLGLSTLKLR</sequence>
<comment type="cofactor">
    <cofactor evidence="12">
        <name>Mg(2+)</name>
        <dbReference type="ChEBI" id="CHEBI:18420"/>
    </cofactor>
</comment>
<comment type="subcellular location">
    <subcellularLocation>
        <location evidence="12">Cell membrane</location>
        <topology evidence="12">Multi-pass membrane protein</topology>
    </subcellularLocation>
    <subcellularLocation>
        <location evidence="1">Membrane</location>
        <topology evidence="1">Multi-pass membrane protein</topology>
    </subcellularLocation>
</comment>
<keyword evidence="12" id="KW-0460">Magnesium</keyword>
<dbReference type="PROSITE" id="PS01348">
    <property type="entry name" value="MRAY_2"/>
    <property type="match status" value="1"/>
</dbReference>
<comment type="caution">
    <text evidence="14">The sequence shown here is derived from an EMBL/GenBank/DDBJ whole genome shotgun (WGS) entry which is preliminary data.</text>
</comment>
<dbReference type="CDD" id="cd06852">
    <property type="entry name" value="GT_MraY"/>
    <property type="match status" value="1"/>
</dbReference>
<evidence type="ECO:0000256" key="13">
    <source>
        <dbReference type="NCBIfam" id="TIGR00445"/>
    </source>
</evidence>
<evidence type="ECO:0000313" key="14">
    <source>
        <dbReference type="EMBL" id="MDN4122536.1"/>
    </source>
</evidence>
<keyword evidence="10 12" id="KW-0131">Cell cycle</keyword>
<feature type="transmembrane region" description="Helical" evidence="12">
    <location>
        <begin position="135"/>
        <end position="156"/>
    </location>
</feature>
<keyword evidence="6 12" id="KW-0133">Cell shape</keyword>
<feature type="transmembrane region" description="Helical" evidence="12">
    <location>
        <begin position="256"/>
        <end position="280"/>
    </location>
</feature>
<evidence type="ECO:0000256" key="3">
    <source>
        <dbReference type="ARBA" id="ARBA00022618"/>
    </source>
</evidence>
<proteinExistence type="inferred from homology"/>
<dbReference type="PANTHER" id="PTHR22926">
    <property type="entry name" value="PHOSPHO-N-ACETYLMURAMOYL-PENTAPEPTIDE-TRANSFERASE"/>
    <property type="match status" value="1"/>
</dbReference>
<dbReference type="Pfam" id="PF10555">
    <property type="entry name" value="MraY_sig1"/>
    <property type="match status" value="1"/>
</dbReference>
<accession>A0ABT8EMK1</accession>
<evidence type="ECO:0000256" key="7">
    <source>
        <dbReference type="ARBA" id="ARBA00022984"/>
    </source>
</evidence>
<dbReference type="Pfam" id="PF00953">
    <property type="entry name" value="Glycos_transf_4"/>
    <property type="match status" value="1"/>
</dbReference>
<dbReference type="InterPro" id="IPR000715">
    <property type="entry name" value="Glycosyl_transferase_4"/>
</dbReference>
<dbReference type="PANTHER" id="PTHR22926:SF5">
    <property type="entry name" value="PHOSPHO-N-ACETYLMURAMOYL-PENTAPEPTIDE-TRANSFERASE HOMOLOG"/>
    <property type="match status" value="1"/>
</dbReference>
<dbReference type="GO" id="GO:0016740">
    <property type="term" value="F:transferase activity"/>
    <property type="evidence" value="ECO:0007669"/>
    <property type="project" value="UniProtKB-KW"/>
</dbReference>
<keyword evidence="4 12" id="KW-0808">Transferase</keyword>
<evidence type="ECO:0000313" key="15">
    <source>
        <dbReference type="Proteomes" id="UP001168613"/>
    </source>
</evidence>
<keyword evidence="5 12" id="KW-0812">Transmembrane</keyword>
<organism evidence="14 15">
    <name type="scientific">Alcaligenes endophyticus</name>
    <dbReference type="NCBI Taxonomy" id="1929088"/>
    <lineage>
        <taxon>Bacteria</taxon>
        <taxon>Pseudomonadati</taxon>
        <taxon>Pseudomonadota</taxon>
        <taxon>Betaproteobacteria</taxon>
        <taxon>Burkholderiales</taxon>
        <taxon>Alcaligenaceae</taxon>
        <taxon>Alcaligenes</taxon>
    </lineage>
</organism>
<keyword evidence="12" id="KW-0479">Metal-binding</keyword>
<dbReference type="EMBL" id="JAJHNU010000005">
    <property type="protein sequence ID" value="MDN4122536.1"/>
    <property type="molecule type" value="Genomic_DNA"/>
</dbReference>